<protein>
    <submittedName>
        <fullName evidence="2">Uncharacterized protein</fullName>
    </submittedName>
</protein>
<dbReference type="GO" id="GO:0008168">
    <property type="term" value="F:methyltransferase activity"/>
    <property type="evidence" value="ECO:0007669"/>
    <property type="project" value="TreeGrafter"/>
</dbReference>
<dbReference type="RefSeq" id="XP_016644734.1">
    <property type="nucleotide sequence ID" value="XM_016785358.1"/>
</dbReference>
<name>A0A084GC73_PSEDA</name>
<dbReference type="Pfam" id="PF13489">
    <property type="entry name" value="Methyltransf_23"/>
    <property type="match status" value="1"/>
</dbReference>
<dbReference type="KEGG" id="sapo:SAPIO_CDS2302"/>
<dbReference type="Gene3D" id="3.40.50.150">
    <property type="entry name" value="Vaccinia Virus protein VP39"/>
    <property type="match status" value="1"/>
</dbReference>
<evidence type="ECO:0000256" key="1">
    <source>
        <dbReference type="ARBA" id="ARBA00038158"/>
    </source>
</evidence>
<dbReference type="OrthoDB" id="184880at2759"/>
<keyword evidence="3" id="KW-1185">Reference proteome</keyword>
<dbReference type="CDD" id="cd02440">
    <property type="entry name" value="AdoMet_MTases"/>
    <property type="match status" value="1"/>
</dbReference>
<reference evidence="2 3" key="1">
    <citation type="journal article" date="2014" name="Genome Announc.">
        <title>Draft genome sequence of the pathogenic fungus Scedosporium apiospermum.</title>
        <authorList>
            <person name="Vandeputte P."/>
            <person name="Ghamrawi S."/>
            <person name="Rechenmann M."/>
            <person name="Iltis A."/>
            <person name="Giraud S."/>
            <person name="Fleury M."/>
            <person name="Thornton C."/>
            <person name="Delhaes L."/>
            <person name="Meyer W."/>
            <person name="Papon N."/>
            <person name="Bouchara J.P."/>
        </authorList>
    </citation>
    <scope>NUCLEOTIDE SEQUENCE [LARGE SCALE GENOMIC DNA]</scope>
    <source>
        <strain evidence="2 3">IHEM 14462</strain>
    </source>
</reference>
<proteinExistence type="inferred from homology"/>
<dbReference type="InterPro" id="IPR029063">
    <property type="entry name" value="SAM-dependent_MTases_sf"/>
</dbReference>
<dbReference type="VEuPathDB" id="FungiDB:SAPIO_CDS2302"/>
<dbReference type="PANTHER" id="PTHR43591">
    <property type="entry name" value="METHYLTRANSFERASE"/>
    <property type="match status" value="1"/>
</dbReference>
<comment type="caution">
    <text evidence="2">The sequence shown here is derived from an EMBL/GenBank/DDBJ whole genome shotgun (WGS) entry which is preliminary data.</text>
</comment>
<dbReference type="EMBL" id="JOWA01000086">
    <property type="protein sequence ID" value="KEZ44935.1"/>
    <property type="molecule type" value="Genomic_DNA"/>
</dbReference>
<gene>
    <name evidence="2" type="ORF">SAPIO_CDS2302</name>
</gene>
<accession>A0A084GC73</accession>
<organism evidence="2 3">
    <name type="scientific">Pseudallescheria apiosperma</name>
    <name type="common">Scedosporium apiospermum</name>
    <dbReference type="NCBI Taxonomy" id="563466"/>
    <lineage>
        <taxon>Eukaryota</taxon>
        <taxon>Fungi</taxon>
        <taxon>Dikarya</taxon>
        <taxon>Ascomycota</taxon>
        <taxon>Pezizomycotina</taxon>
        <taxon>Sordariomycetes</taxon>
        <taxon>Hypocreomycetidae</taxon>
        <taxon>Microascales</taxon>
        <taxon>Microascaceae</taxon>
        <taxon>Scedosporium</taxon>
    </lineage>
</organism>
<dbReference type="AlphaFoldDB" id="A0A084GC73"/>
<dbReference type="HOGENOM" id="CLU_010595_7_1_1"/>
<dbReference type="PANTHER" id="PTHR43591:SF24">
    <property type="entry name" value="2-METHOXY-6-POLYPRENYL-1,4-BENZOQUINOL METHYLASE, MITOCHONDRIAL"/>
    <property type="match status" value="1"/>
</dbReference>
<evidence type="ECO:0000313" key="2">
    <source>
        <dbReference type="EMBL" id="KEZ44935.1"/>
    </source>
</evidence>
<sequence length="345" mass="38834">MSSPETLPEASPAEVAAPILGDQGNDAIEVDTADADSVYASSAITDTTSLRSSILNYKWENGRRYHAYQDGAYWAPNDERQQEAEDLVHEMYRIVLDGKLYEAPLEKNIQRALDVGCGTGVWAIEFADEHPSAEVIGVDLSPIQPPFVPSNCKFEIDDITKEWTYPENHFDFIHIRTMTGCVPDWFKFHEKVLKHLKPGGWVEQVELSTIARSDDETVKPDSAQRKWAEVFGKFGEVTGKSFAISETAGEVIKEAGFVNVKKRTLKMPIGTWPKNKDLKRWGAWNRQFILQGLEGFSIRGLTEHLGWSYEEAQLYLVKLRGELTNPAVHSYNEMIVVTGQKPTPT</sequence>
<dbReference type="GeneID" id="27721374"/>
<comment type="similarity">
    <text evidence="1">Belongs to the methyltransferase superfamily. LaeA methyltransferase family.</text>
</comment>
<dbReference type="Proteomes" id="UP000028545">
    <property type="component" value="Unassembled WGS sequence"/>
</dbReference>
<evidence type="ECO:0000313" key="3">
    <source>
        <dbReference type="Proteomes" id="UP000028545"/>
    </source>
</evidence>
<dbReference type="OMA" id="WNQLRLH"/>
<dbReference type="SUPFAM" id="SSF53335">
    <property type="entry name" value="S-adenosyl-L-methionine-dependent methyltransferases"/>
    <property type="match status" value="1"/>
</dbReference>